<dbReference type="RefSeq" id="WP_196417402.1">
    <property type="nucleotide sequence ID" value="NZ_JADQTO010000016.1"/>
</dbReference>
<dbReference type="GO" id="GO:0016491">
    <property type="term" value="F:oxidoreductase activity"/>
    <property type="evidence" value="ECO:0007669"/>
    <property type="project" value="UniProtKB-KW"/>
</dbReference>
<evidence type="ECO:0000313" key="3">
    <source>
        <dbReference type="Proteomes" id="UP000598146"/>
    </source>
</evidence>
<evidence type="ECO:0000256" key="1">
    <source>
        <dbReference type="ARBA" id="ARBA00023002"/>
    </source>
</evidence>
<proteinExistence type="predicted"/>
<dbReference type="EMBL" id="JADQTO010000016">
    <property type="protein sequence ID" value="MBG0565618.1"/>
    <property type="molecule type" value="Genomic_DNA"/>
</dbReference>
<dbReference type="AlphaFoldDB" id="A0A931FZE8"/>
<accession>A0A931FZE8</accession>
<dbReference type="Gene3D" id="3.20.20.220">
    <property type="match status" value="1"/>
</dbReference>
<name>A0A931FZE8_9ACTN</name>
<organism evidence="2 3">
    <name type="scientific">Actinoplanes aureus</name>
    <dbReference type="NCBI Taxonomy" id="2792083"/>
    <lineage>
        <taxon>Bacteria</taxon>
        <taxon>Bacillati</taxon>
        <taxon>Actinomycetota</taxon>
        <taxon>Actinomycetes</taxon>
        <taxon>Micromonosporales</taxon>
        <taxon>Micromonosporaceae</taxon>
        <taxon>Actinoplanes</taxon>
    </lineage>
</organism>
<keyword evidence="1" id="KW-0560">Oxidoreductase</keyword>
<comment type="caution">
    <text evidence="2">The sequence shown here is derived from an EMBL/GenBank/DDBJ whole genome shotgun (WGS) entry which is preliminary data.</text>
</comment>
<dbReference type="SUPFAM" id="SSF51730">
    <property type="entry name" value="FAD-linked oxidoreductase"/>
    <property type="match status" value="1"/>
</dbReference>
<keyword evidence="3" id="KW-1185">Reference proteome</keyword>
<dbReference type="InterPro" id="IPR029041">
    <property type="entry name" value="FAD-linked_oxidoreductase-like"/>
</dbReference>
<dbReference type="Proteomes" id="UP000598146">
    <property type="component" value="Unassembled WGS sequence"/>
</dbReference>
<gene>
    <name evidence="2" type="ORF">I4J89_29615</name>
</gene>
<reference evidence="2" key="1">
    <citation type="submission" date="2020-11" db="EMBL/GenBank/DDBJ databases">
        <title>Isolation and identification of active actinomycetes.</title>
        <authorList>
            <person name="Sun X."/>
        </authorList>
    </citation>
    <scope>NUCLEOTIDE SEQUENCE</scope>
    <source>
        <strain evidence="2">NEAU-A11</strain>
    </source>
</reference>
<sequence length="310" mass="35149">MSRPRLQHLLAEARSGVLLFSITPPRRSATEERIKEIAEVTLDRLSALDLDGLILYDIDDESDRNPDERPFPYLPTLDPAHFYQGYLSGWRQPVIIYRCVGKYPEDQLRDWIADAGPDVLGVFVGASSGSKQVRTGLRRAQELRAEVRPDLPLGAVTIGERRDEHLRMLAKQERGASFFISQVIYHVNETKNLISDYFYESRARGVEPRTIIFTLSLCGSLKTLEFVRWLGVDVPRWLENSIRHSPDPLAESYRQCVAIANDLADFCEHLGVPYGFNVESVSIRKAEIEASTQLAKDIAILLNARTNRLP</sequence>
<protein>
    <submittedName>
        <fullName evidence="2">5,10-methylenetetrahydrofolate reductase</fullName>
    </submittedName>
</protein>
<evidence type="ECO:0000313" key="2">
    <source>
        <dbReference type="EMBL" id="MBG0565618.1"/>
    </source>
</evidence>